<evidence type="ECO:0000256" key="1">
    <source>
        <dbReference type="SAM" id="MobiDB-lite"/>
    </source>
</evidence>
<name>C7JDC5_ACEP3</name>
<evidence type="ECO:0000313" key="2">
    <source>
        <dbReference type="EMBL" id="BAI00137.1"/>
    </source>
</evidence>
<dbReference type="RefSeq" id="WP_014457208.1">
    <property type="nucleotide sequence ID" value="NC_013209.1"/>
</dbReference>
<dbReference type="KEGG" id="apt:APA01_20150"/>
<dbReference type="AlphaFoldDB" id="C7JDC5"/>
<feature type="region of interest" description="Disordered" evidence="1">
    <location>
        <begin position="417"/>
        <end position="444"/>
    </location>
</feature>
<dbReference type="InterPro" id="IPR006944">
    <property type="entry name" value="Phage/GTA_portal"/>
</dbReference>
<reference evidence="2 3" key="1">
    <citation type="journal article" date="2009" name="Nucleic Acids Res.">
        <title>Whole-genome analyses reveal genetic instability of Acetobacter pasteurianus.</title>
        <authorList>
            <person name="Azuma Y."/>
            <person name="Hosoyama A."/>
            <person name="Matsutani M."/>
            <person name="Furuya N."/>
            <person name="Horikawa H."/>
            <person name="Harada T."/>
            <person name="Hirakawa H."/>
            <person name="Kuhara S."/>
            <person name="Matsushita K."/>
            <person name="Fujita N."/>
            <person name="Shirai M."/>
        </authorList>
    </citation>
    <scope>NUCLEOTIDE SEQUENCE [LARGE SCALE GENOMIC DNA]</scope>
    <source>
        <strain evidence="3">NBRC 105184 / IFO 3283-01</strain>
    </source>
</reference>
<dbReference type="InterPro" id="IPR006427">
    <property type="entry name" value="Portal_HK97"/>
</dbReference>
<dbReference type="NCBIfam" id="TIGR01537">
    <property type="entry name" value="portal_HK97"/>
    <property type="match status" value="1"/>
</dbReference>
<dbReference type="HOGENOM" id="CLU_033789_0_0_5"/>
<dbReference type="Pfam" id="PF04860">
    <property type="entry name" value="Phage_portal"/>
    <property type="match status" value="1"/>
</dbReference>
<dbReference type="EMBL" id="AP011121">
    <property type="protein sequence ID" value="BAI00137.1"/>
    <property type="molecule type" value="Genomic_DNA"/>
</dbReference>
<dbReference type="eggNOG" id="COG4695">
    <property type="taxonomic scope" value="Bacteria"/>
</dbReference>
<sequence length="444" mass="48443">MKMPAPFRGLLYKAANAMALTVTGVSLTDLRLGAFMAGGPTHSGKLVSVNTAMQLDTVWACTRLISDTIGAMPLKLYQRSPDGTSSTLARDHPLYRILSRSPNTDMSAIEFWSSMVACLMLWGNAFAQVIWSDIGAKRVVALYPLRPDRMTVNRDDATGELIYTYTYQGQKLTLEESNILHIKGYCLDGMMGMSPISAGRQQIGSAMAAEETAARMFANGMLSQTYIKSPNILKGEQRVRAKAILKDYEGALNAGKTPLLEGGWTVESIGMNPEDMQLLQTRGFNVETLCRWFGVAPVMIGHMSKSTAWGSGLEQMNLWFLTYTLQAWLVRIEQAITRCLLLPTEKETYFAQHNVDALLRADSQARTQLEAAQVQNGIKTRNEIREKEGLAPIPGGDIATVQAQMIPLTDVGKAGVLPNVQPITGSAPAPPPQPNGTIGDPDDD</sequence>
<gene>
    <name evidence="2" type="ordered locus">APA01_20150</name>
</gene>
<organism evidence="2 3">
    <name type="scientific">Acetobacter pasteurianus (strain NBRC 105184 / IFO 3283-01)</name>
    <dbReference type="NCBI Taxonomy" id="634452"/>
    <lineage>
        <taxon>Bacteria</taxon>
        <taxon>Pseudomonadati</taxon>
        <taxon>Pseudomonadota</taxon>
        <taxon>Alphaproteobacteria</taxon>
        <taxon>Acetobacterales</taxon>
        <taxon>Acetobacteraceae</taxon>
        <taxon>Acetobacter</taxon>
    </lineage>
</organism>
<dbReference type="BioCyc" id="APAS634452:APA01_RS10230-MONOMER"/>
<dbReference type="STRING" id="634452.APA01_20150"/>
<evidence type="ECO:0000313" key="3">
    <source>
        <dbReference type="Proteomes" id="UP000000948"/>
    </source>
</evidence>
<dbReference type="Proteomes" id="UP000000948">
    <property type="component" value="Chromosome"/>
</dbReference>
<dbReference type="PATRIC" id="fig|634452.3.peg.2097"/>
<accession>C7JDC5</accession>
<proteinExistence type="predicted"/>
<protein>
    <submittedName>
        <fullName evidence="2">Phage major capsid protein HK97</fullName>
    </submittedName>
</protein>